<dbReference type="InterPro" id="IPR011055">
    <property type="entry name" value="Dup_hybrid_motif"/>
</dbReference>
<evidence type="ECO:0000313" key="3">
    <source>
        <dbReference type="Proteomes" id="UP001255416"/>
    </source>
</evidence>
<dbReference type="EMBL" id="JASMWN010000002">
    <property type="protein sequence ID" value="MDU9002961.1"/>
    <property type="molecule type" value="Genomic_DNA"/>
</dbReference>
<dbReference type="RefSeq" id="WP_316773478.1">
    <property type="nucleotide sequence ID" value="NZ_JASMWN010000002.1"/>
</dbReference>
<gene>
    <name evidence="2" type="ORF">QO231_03710</name>
</gene>
<dbReference type="Gene3D" id="2.70.70.10">
    <property type="entry name" value="Glucose Permease (Domain IIA)"/>
    <property type="match status" value="1"/>
</dbReference>
<dbReference type="Proteomes" id="UP001255416">
    <property type="component" value="Unassembled WGS sequence"/>
</dbReference>
<dbReference type="SUPFAM" id="SSF51261">
    <property type="entry name" value="Duplicated hybrid motif"/>
    <property type="match status" value="1"/>
</dbReference>
<keyword evidence="3" id="KW-1185">Reference proteome</keyword>
<comment type="caution">
    <text evidence="2">The sequence shown here is derived from an EMBL/GenBank/DDBJ whole genome shotgun (WGS) entry which is preliminary data.</text>
</comment>
<evidence type="ECO:0000313" key="2">
    <source>
        <dbReference type="EMBL" id="MDU9002961.1"/>
    </source>
</evidence>
<feature type="chain" id="PRO_5045843643" evidence="1">
    <location>
        <begin position="19"/>
        <end position="365"/>
    </location>
</feature>
<sequence length="365" mass="38039">MILRLALCAGVICGAVGAAQTDPATAAIEQLETAHQSLRAAEASPDPVQALTRTIHAYEAGLDAMGDGLRIAAAREAQLNQALALRETEIARFLMVLQAAEAAPPAVALMHPAGPDGAARAQIMMAEMKPALQQQAEELRIALDEVRILQAAQAQAATVLQKALPGAEQARSALSDAIAARTELPTRFREDPVRTAILISSVETLDEFTSGLSQISAQPIALSTGDVSDRKGALDLPVQGNVQGPSGAGITVTTRPRALVTSPTAATIRYRGPLLDMGNVVILEPQPDLLLLFAGLEDAFGRIGDVIPAGTPVGFMGGNTPEIGTILSLSGDGTGAHQSEALYMEVREGGRPVDPATWFRTDKDG</sequence>
<evidence type="ECO:0000256" key="1">
    <source>
        <dbReference type="SAM" id="SignalP"/>
    </source>
</evidence>
<keyword evidence="1" id="KW-0732">Signal</keyword>
<organism evidence="2 3">
    <name type="scientific">Sedimentitalea todarodis</name>
    <dbReference type="NCBI Taxonomy" id="1631240"/>
    <lineage>
        <taxon>Bacteria</taxon>
        <taxon>Pseudomonadati</taxon>
        <taxon>Pseudomonadota</taxon>
        <taxon>Alphaproteobacteria</taxon>
        <taxon>Rhodobacterales</taxon>
        <taxon>Paracoccaceae</taxon>
        <taxon>Sedimentitalea</taxon>
    </lineage>
</organism>
<proteinExistence type="predicted"/>
<name>A0ABU3V9W6_9RHOB</name>
<accession>A0ABU3V9W6</accession>
<reference evidence="3" key="1">
    <citation type="submission" date="2023-05" db="EMBL/GenBank/DDBJ databases">
        <title>Sedimentitalea sp. nov. JM2-8.</title>
        <authorList>
            <person name="Huang J."/>
        </authorList>
    </citation>
    <scope>NUCLEOTIDE SEQUENCE [LARGE SCALE GENOMIC DNA]</scope>
    <source>
        <strain evidence="3">KHS03</strain>
    </source>
</reference>
<feature type="signal peptide" evidence="1">
    <location>
        <begin position="1"/>
        <end position="18"/>
    </location>
</feature>
<protein>
    <submittedName>
        <fullName evidence="2">Peptidoglycan DD-metalloendopeptidase family protein</fullName>
    </submittedName>
</protein>